<dbReference type="Gene3D" id="3.40.50.2020">
    <property type="match status" value="1"/>
</dbReference>
<accession>A0A0D1LVZ0</accession>
<reference evidence="2 3" key="1">
    <citation type="journal article" date="2015" name="Microbiology (Mosc.)">
        <title>Genomics of the Weissella cibaria species with an examination of its metabolic traits.</title>
        <authorList>
            <person name="Lynch K.M."/>
            <person name="Lucid A."/>
            <person name="Arendt E.K."/>
            <person name="Sleator R.D."/>
            <person name="Lucey B."/>
            <person name="Coffey A."/>
        </authorList>
    </citation>
    <scope>NUCLEOTIDE SEQUENCE [LARGE SCALE GENOMIC DNA]</scope>
    <source>
        <strain evidence="2 3">MG1</strain>
    </source>
</reference>
<dbReference type="PANTHER" id="PTHR47505:SF1">
    <property type="entry name" value="DNA UTILIZATION PROTEIN YHGH"/>
    <property type="match status" value="1"/>
</dbReference>
<gene>
    <name evidence="2" type="ORF">QX99_01442</name>
</gene>
<dbReference type="KEGG" id="wcb:AO080_11550"/>
<evidence type="ECO:0000313" key="2">
    <source>
        <dbReference type="EMBL" id="KIU20076.1"/>
    </source>
</evidence>
<evidence type="ECO:0000256" key="1">
    <source>
        <dbReference type="ARBA" id="ARBA00008007"/>
    </source>
</evidence>
<dbReference type="OrthoDB" id="9779910at2"/>
<dbReference type="CDD" id="cd06223">
    <property type="entry name" value="PRTases_typeI"/>
    <property type="match status" value="1"/>
</dbReference>
<dbReference type="PATRIC" id="fig|137591.25.peg.1408"/>
<keyword evidence="3" id="KW-1185">Reference proteome</keyword>
<organism evidence="2 3">
    <name type="scientific">Weissella cibaria</name>
    <dbReference type="NCBI Taxonomy" id="137591"/>
    <lineage>
        <taxon>Bacteria</taxon>
        <taxon>Bacillati</taxon>
        <taxon>Bacillota</taxon>
        <taxon>Bacilli</taxon>
        <taxon>Lactobacillales</taxon>
        <taxon>Lactobacillaceae</taxon>
        <taxon>Weissella</taxon>
    </lineage>
</organism>
<dbReference type="Pfam" id="PF00156">
    <property type="entry name" value="Pribosyltran"/>
    <property type="match status" value="1"/>
</dbReference>
<dbReference type="InterPro" id="IPR051910">
    <property type="entry name" value="ComF/GntX_DNA_util-trans"/>
</dbReference>
<comment type="caution">
    <text evidence="2">The sequence shown here is derived from an EMBL/GenBank/DDBJ whole genome shotgun (WGS) entry which is preliminary data.</text>
</comment>
<dbReference type="AlphaFoldDB" id="A0A0D1LVZ0"/>
<dbReference type="EMBL" id="JWHU01000026">
    <property type="protein sequence ID" value="KIU20076.1"/>
    <property type="molecule type" value="Genomic_DNA"/>
</dbReference>
<name>A0A0D1LVZ0_9LACO</name>
<dbReference type="InterPro" id="IPR029057">
    <property type="entry name" value="PRTase-like"/>
</dbReference>
<dbReference type="SUPFAM" id="SSF53271">
    <property type="entry name" value="PRTase-like"/>
    <property type="match status" value="1"/>
</dbReference>
<dbReference type="RefSeq" id="WP_043709249.1">
    <property type="nucleotide sequence ID" value="NZ_CP012873.1"/>
</dbReference>
<dbReference type="Proteomes" id="UP000032287">
    <property type="component" value="Unassembled WGS sequence"/>
</dbReference>
<comment type="similarity">
    <text evidence="1">Belongs to the ComF/GntX family.</text>
</comment>
<sequence length="224" mass="25551">MTCELCGRIQQGEWTLSDFFNFHQPQMLSICEVCRQQFTRITGPVCAECGCQSQISPCAECEIWLTAGYPAIHNQALFAYDEQMQQYFKQYKFQGGYHLRDVFQEMLAQRLVKVAPTMIVPIPITAETQNQRGFNQVSAWLEKCEINEILTCISTSKAVQSMKTRRERLQTTQPFCLVTENLDLTGQRICIVDDVYTTGRTLRHASSCLYESGATQICTVTLAR</sequence>
<proteinExistence type="inferred from homology"/>
<dbReference type="InterPro" id="IPR000836">
    <property type="entry name" value="PRTase_dom"/>
</dbReference>
<dbReference type="STRING" id="137591.AO080_11550"/>
<evidence type="ECO:0000313" key="3">
    <source>
        <dbReference type="Proteomes" id="UP000032287"/>
    </source>
</evidence>
<protein>
    <submittedName>
        <fullName evidence="2">DNA utilization protein GntX</fullName>
    </submittedName>
</protein>
<dbReference type="PANTHER" id="PTHR47505">
    <property type="entry name" value="DNA UTILIZATION PROTEIN YHGH"/>
    <property type="match status" value="1"/>
</dbReference>